<feature type="domain" description="Mur ligase N-terminal catalytic" evidence="15">
    <location>
        <begin position="23"/>
        <end position="124"/>
    </location>
</feature>
<dbReference type="AlphaFoldDB" id="A0A317JSE4"/>
<keyword evidence="10" id="KW-0573">Peptidoglycan synthesis</keyword>
<dbReference type="InterPro" id="IPR004101">
    <property type="entry name" value="Mur_ligase_C"/>
</dbReference>
<sequence>MNLDDLHLLARNRSPKSLFSKRHIHLVGIKGVAVASLAQCLIDLGIRISGSDVEEEFVTQHLLEKLHIPLFVGFDPSHVEKDVDLVIYTGAHKGRQNSEVQVAIQRSIPIISQAEAIGQLMDKKKGVSVCGTGGKSTTSAMIAWIAHVAGIHPSFTVGVGNIPDLHKTGEFSIDERSQWFIAEADEYAVDPLVDHRPRFIFQHPQIIICTNLSYDHPDIYENFDQTKQTFLSFFNTLPQEGILILNGDDERLTSLIPKLTTKARVVLVGQHEGNDIWVRSTSVAEGKTQAQVTFHLQGKQKKTEEVILLLPGVFNMMNAAFAIAAAVAIGIPRLTAIRALAQFHGTMRRFEPKGNFQGIPCFDDYAHTPEEIETTLHALKEWYPHRKRIVIFQPHTYSRTKALFDQFSQSFHDADEIYFLDIFASAREAEDSSVSSDRLAEAVKKNESDKKVKNVKTVECAADVVKLAGPQSVIVTMGAGDVYKIWSLIELK</sequence>
<dbReference type="InterPro" id="IPR005758">
    <property type="entry name" value="UDP-N-AcMur_Ala_ligase_MurC"/>
</dbReference>
<keyword evidence="4" id="KW-0963">Cytoplasm</keyword>
<evidence type="ECO:0000313" key="19">
    <source>
        <dbReference type="Proteomes" id="UP000246104"/>
    </source>
</evidence>
<gene>
    <name evidence="18" type="primary">murC</name>
    <name evidence="18" type="ORF">C5B42_01215</name>
</gene>
<dbReference type="InterPro" id="IPR050061">
    <property type="entry name" value="MurCDEF_pg_biosynth"/>
</dbReference>
<dbReference type="PANTHER" id="PTHR43445:SF3">
    <property type="entry name" value="UDP-N-ACETYLMURAMATE--L-ALANINE LIGASE"/>
    <property type="match status" value="1"/>
</dbReference>
<dbReference type="EMBL" id="PSRQ01000017">
    <property type="protein sequence ID" value="PWU23961.1"/>
    <property type="molecule type" value="Genomic_DNA"/>
</dbReference>
<evidence type="ECO:0000256" key="1">
    <source>
        <dbReference type="ARBA" id="ARBA00004496"/>
    </source>
</evidence>
<accession>A0A317JSE4</accession>
<comment type="caution">
    <text evidence="18">The sequence shown here is derived from an EMBL/GenBank/DDBJ whole genome shotgun (WGS) entry which is preliminary data.</text>
</comment>
<keyword evidence="7" id="KW-0547">Nucleotide-binding</keyword>
<dbReference type="SUPFAM" id="SSF51984">
    <property type="entry name" value="MurCD N-terminal domain"/>
    <property type="match status" value="1"/>
</dbReference>
<dbReference type="InterPro" id="IPR000713">
    <property type="entry name" value="Mur_ligase_N"/>
</dbReference>
<dbReference type="Gene3D" id="3.40.1190.10">
    <property type="entry name" value="Mur-like, catalytic domain"/>
    <property type="match status" value="1"/>
</dbReference>
<dbReference type="Proteomes" id="UP000246104">
    <property type="component" value="Unassembled WGS sequence"/>
</dbReference>
<evidence type="ECO:0000256" key="10">
    <source>
        <dbReference type="ARBA" id="ARBA00022984"/>
    </source>
</evidence>
<keyword evidence="6" id="KW-0132">Cell division</keyword>
<dbReference type="Gene3D" id="3.90.190.20">
    <property type="entry name" value="Mur ligase, C-terminal domain"/>
    <property type="match status" value="1"/>
</dbReference>
<dbReference type="Pfam" id="PF01225">
    <property type="entry name" value="Mur_ligase"/>
    <property type="match status" value="1"/>
</dbReference>
<keyword evidence="9" id="KW-0133">Cell shape</keyword>
<keyword evidence="5 18" id="KW-0436">Ligase</keyword>
<keyword evidence="8" id="KW-0067">ATP-binding</keyword>
<organism evidence="18 19">
    <name type="scientific">Candidatus Cerribacteria bacterium 'Amazon FNV 2010 28 9'</name>
    <dbReference type="NCBI Taxonomy" id="2081795"/>
    <lineage>
        <taxon>Bacteria</taxon>
        <taxon>Candidatus Cerribacteria</taxon>
    </lineage>
</organism>
<evidence type="ECO:0000256" key="6">
    <source>
        <dbReference type="ARBA" id="ARBA00022618"/>
    </source>
</evidence>
<evidence type="ECO:0000256" key="3">
    <source>
        <dbReference type="ARBA" id="ARBA00012211"/>
    </source>
</evidence>
<evidence type="ECO:0000256" key="14">
    <source>
        <dbReference type="NCBIfam" id="TIGR01082"/>
    </source>
</evidence>
<comment type="subcellular location">
    <subcellularLocation>
        <location evidence="1">Cytoplasm</location>
    </subcellularLocation>
</comment>
<dbReference type="InterPro" id="IPR013221">
    <property type="entry name" value="Mur_ligase_cen"/>
</dbReference>
<dbReference type="UniPathway" id="UPA00219"/>
<evidence type="ECO:0000256" key="5">
    <source>
        <dbReference type="ARBA" id="ARBA00022598"/>
    </source>
</evidence>
<dbReference type="GO" id="GO:0051301">
    <property type="term" value="P:cell division"/>
    <property type="evidence" value="ECO:0007669"/>
    <property type="project" value="UniProtKB-KW"/>
</dbReference>
<dbReference type="InterPro" id="IPR036615">
    <property type="entry name" value="Mur_ligase_C_dom_sf"/>
</dbReference>
<dbReference type="PANTHER" id="PTHR43445">
    <property type="entry name" value="UDP-N-ACETYLMURAMATE--L-ALANINE LIGASE-RELATED"/>
    <property type="match status" value="1"/>
</dbReference>
<evidence type="ECO:0000256" key="7">
    <source>
        <dbReference type="ARBA" id="ARBA00022741"/>
    </source>
</evidence>
<dbReference type="Gene3D" id="3.40.50.720">
    <property type="entry name" value="NAD(P)-binding Rossmann-like Domain"/>
    <property type="match status" value="1"/>
</dbReference>
<dbReference type="GO" id="GO:0005737">
    <property type="term" value="C:cytoplasm"/>
    <property type="evidence" value="ECO:0007669"/>
    <property type="project" value="UniProtKB-SubCell"/>
</dbReference>
<feature type="domain" description="Mur ligase C-terminal" evidence="16">
    <location>
        <begin position="348"/>
        <end position="480"/>
    </location>
</feature>
<dbReference type="NCBIfam" id="TIGR01082">
    <property type="entry name" value="murC"/>
    <property type="match status" value="1"/>
</dbReference>
<evidence type="ECO:0000259" key="17">
    <source>
        <dbReference type="Pfam" id="PF08245"/>
    </source>
</evidence>
<dbReference type="Pfam" id="PF02875">
    <property type="entry name" value="Mur_ligase_C"/>
    <property type="match status" value="1"/>
</dbReference>
<evidence type="ECO:0000256" key="13">
    <source>
        <dbReference type="ARBA" id="ARBA00047833"/>
    </source>
</evidence>
<dbReference type="GO" id="GO:0009252">
    <property type="term" value="P:peptidoglycan biosynthetic process"/>
    <property type="evidence" value="ECO:0007669"/>
    <property type="project" value="UniProtKB-UniRule"/>
</dbReference>
<dbReference type="SUPFAM" id="SSF53244">
    <property type="entry name" value="MurD-like peptide ligases, peptide-binding domain"/>
    <property type="match status" value="1"/>
</dbReference>
<evidence type="ECO:0000259" key="15">
    <source>
        <dbReference type="Pfam" id="PF01225"/>
    </source>
</evidence>
<dbReference type="SUPFAM" id="SSF53623">
    <property type="entry name" value="MurD-like peptide ligases, catalytic domain"/>
    <property type="match status" value="1"/>
</dbReference>
<protein>
    <recommendedName>
        <fullName evidence="3 14">UDP-N-acetylmuramate--L-alanine ligase</fullName>
        <ecNumber evidence="3 14">6.3.2.8</ecNumber>
    </recommendedName>
</protein>
<evidence type="ECO:0000256" key="12">
    <source>
        <dbReference type="ARBA" id="ARBA00023316"/>
    </source>
</evidence>
<dbReference type="GO" id="GO:0071555">
    <property type="term" value="P:cell wall organization"/>
    <property type="evidence" value="ECO:0007669"/>
    <property type="project" value="UniProtKB-KW"/>
</dbReference>
<evidence type="ECO:0000256" key="8">
    <source>
        <dbReference type="ARBA" id="ARBA00022840"/>
    </source>
</evidence>
<evidence type="ECO:0000259" key="16">
    <source>
        <dbReference type="Pfam" id="PF02875"/>
    </source>
</evidence>
<evidence type="ECO:0000256" key="9">
    <source>
        <dbReference type="ARBA" id="ARBA00022960"/>
    </source>
</evidence>
<reference evidence="18 19" key="1">
    <citation type="submission" date="2018-02" db="EMBL/GenBank/DDBJ databases">
        <title>Genomic Reconstructions from Amazon Rainforest and Pasture Soil Reveal Novel Insights into the Physiology of Candidate Phyla in Tropical Sites.</title>
        <authorList>
            <person name="Kroeger M.E."/>
            <person name="Delmont T."/>
            <person name="Eren A.M."/>
            <person name="Guo J."/>
            <person name="Meyer K.M."/>
            <person name="Khan K."/>
            <person name="Rodrigues J.L.M."/>
            <person name="Bohannan B.J.M."/>
            <person name="Tringe S."/>
            <person name="Borges C.D."/>
            <person name="Tiedje J."/>
            <person name="Tsai S.M."/>
            <person name="Nusslein K."/>
        </authorList>
    </citation>
    <scope>NUCLEOTIDE SEQUENCE [LARGE SCALE GENOMIC DNA]</scope>
    <source>
        <strain evidence="18">Amazon FNV 2010 28 9</strain>
    </source>
</reference>
<evidence type="ECO:0000313" key="18">
    <source>
        <dbReference type="EMBL" id="PWU23961.1"/>
    </source>
</evidence>
<dbReference type="Pfam" id="PF08245">
    <property type="entry name" value="Mur_ligase_M"/>
    <property type="match status" value="1"/>
</dbReference>
<dbReference type="EC" id="6.3.2.8" evidence="3 14"/>
<proteinExistence type="predicted"/>
<dbReference type="InterPro" id="IPR036565">
    <property type="entry name" value="Mur-like_cat_sf"/>
</dbReference>
<evidence type="ECO:0000256" key="4">
    <source>
        <dbReference type="ARBA" id="ARBA00022490"/>
    </source>
</evidence>
<comment type="pathway">
    <text evidence="2">Cell wall biogenesis; peptidoglycan biosynthesis.</text>
</comment>
<keyword evidence="11" id="KW-0131">Cell cycle</keyword>
<name>A0A317JSE4_9BACT</name>
<feature type="domain" description="Mur ligase central" evidence="17">
    <location>
        <begin position="129"/>
        <end position="326"/>
    </location>
</feature>
<keyword evidence="12" id="KW-0961">Cell wall biogenesis/degradation</keyword>
<evidence type="ECO:0000256" key="2">
    <source>
        <dbReference type="ARBA" id="ARBA00004752"/>
    </source>
</evidence>
<comment type="catalytic activity">
    <reaction evidence="13">
        <text>UDP-N-acetyl-alpha-D-muramate + L-alanine + ATP = UDP-N-acetyl-alpha-D-muramoyl-L-alanine + ADP + phosphate + H(+)</text>
        <dbReference type="Rhea" id="RHEA:23372"/>
        <dbReference type="ChEBI" id="CHEBI:15378"/>
        <dbReference type="ChEBI" id="CHEBI:30616"/>
        <dbReference type="ChEBI" id="CHEBI:43474"/>
        <dbReference type="ChEBI" id="CHEBI:57972"/>
        <dbReference type="ChEBI" id="CHEBI:70757"/>
        <dbReference type="ChEBI" id="CHEBI:83898"/>
        <dbReference type="ChEBI" id="CHEBI:456216"/>
        <dbReference type="EC" id="6.3.2.8"/>
    </reaction>
</comment>
<dbReference type="GO" id="GO:0008360">
    <property type="term" value="P:regulation of cell shape"/>
    <property type="evidence" value="ECO:0007669"/>
    <property type="project" value="UniProtKB-KW"/>
</dbReference>
<dbReference type="GO" id="GO:0008763">
    <property type="term" value="F:UDP-N-acetylmuramate-L-alanine ligase activity"/>
    <property type="evidence" value="ECO:0007669"/>
    <property type="project" value="UniProtKB-UniRule"/>
</dbReference>
<dbReference type="GO" id="GO:0005524">
    <property type="term" value="F:ATP binding"/>
    <property type="evidence" value="ECO:0007669"/>
    <property type="project" value="UniProtKB-KW"/>
</dbReference>
<evidence type="ECO:0000256" key="11">
    <source>
        <dbReference type="ARBA" id="ARBA00023306"/>
    </source>
</evidence>